<keyword evidence="5 6" id="KW-0472">Membrane</keyword>
<evidence type="ECO:0000256" key="1">
    <source>
        <dbReference type="ARBA" id="ARBA00004141"/>
    </source>
</evidence>
<evidence type="ECO:0000256" key="4">
    <source>
        <dbReference type="ARBA" id="ARBA00022989"/>
    </source>
</evidence>
<feature type="transmembrane region" description="Helical" evidence="6">
    <location>
        <begin position="58"/>
        <end position="83"/>
    </location>
</feature>
<dbReference type="PANTHER" id="PTHR43568">
    <property type="entry name" value="P PROTEIN"/>
    <property type="match status" value="1"/>
</dbReference>
<feature type="transmembrane region" description="Helical" evidence="6">
    <location>
        <begin position="95"/>
        <end position="124"/>
    </location>
</feature>
<sequence>MIGLLTLAVFVATFAVIYRWAEGSHLAVLAGAAALVMIGTISGSYTPVMALRSVYFETLALIFGMAAISALLARSGVYAYLAAGTAELSQGQGRWILVMMALVTYGISLASNSLVTVAVVVPVTLTVCFRTGIDPVPVIIAEIIAANLGGASTMIGDFPNMILASAGKLHFNDFIAGMMPVCLILLAVMLVFFERRLGDWKGSEIPVDPVWARGEALRHSAIDRRLLSYGLIIFGVTVAGLILAGPLKVRPGWIAFVAGVTALGLGRFRDDEFFSACGGTDILFYGGLFVMVGALTSVGILDWAVNWLEGITAAHDRVRAILLMWMAAAVTIFVGGGTSAAVFAPVAATLRLDGDGQAAWWALALGIMAGSVAALPGATAGSLAMTQYSGFVKRHPELASAAAAGLQFTHREYVRWGMPLMGIFLVLGTVYIAVLVG</sequence>
<evidence type="ECO:0000313" key="9">
    <source>
        <dbReference type="Proteomes" id="UP000031971"/>
    </source>
</evidence>
<feature type="transmembrane region" description="Helical" evidence="6">
    <location>
        <begin position="416"/>
        <end position="436"/>
    </location>
</feature>
<dbReference type="GO" id="GO:0055085">
    <property type="term" value="P:transmembrane transport"/>
    <property type="evidence" value="ECO:0007669"/>
    <property type="project" value="InterPro"/>
</dbReference>
<name>A0A0C2YZG7_PARME</name>
<feature type="transmembrane region" description="Helical" evidence="6">
    <location>
        <begin position="226"/>
        <end position="247"/>
    </location>
</feature>
<reference evidence="8 9" key="1">
    <citation type="submission" date="2015-01" db="EMBL/GenBank/DDBJ databases">
        <title>Genome Sequence of Magnetospirillum magnetotacticum Strain MS-1.</title>
        <authorList>
            <person name="Marinov G.K."/>
            <person name="Smalley M.D."/>
            <person name="DeSalvo G."/>
        </authorList>
    </citation>
    <scope>NUCLEOTIDE SEQUENCE [LARGE SCALE GENOMIC DNA]</scope>
    <source>
        <strain evidence="8 9">MS-1</strain>
    </source>
</reference>
<feature type="transmembrane region" description="Helical" evidence="6">
    <location>
        <begin position="358"/>
        <end position="378"/>
    </location>
</feature>
<feature type="transmembrane region" description="Helical" evidence="6">
    <location>
        <begin position="175"/>
        <end position="193"/>
    </location>
</feature>
<evidence type="ECO:0000313" key="8">
    <source>
        <dbReference type="EMBL" id="KIM00479.1"/>
    </source>
</evidence>
<dbReference type="Pfam" id="PF03600">
    <property type="entry name" value="CitMHS"/>
    <property type="match status" value="1"/>
</dbReference>
<keyword evidence="9" id="KW-1185">Reference proteome</keyword>
<proteinExistence type="predicted"/>
<dbReference type="STRING" id="272627.CCC_02528"/>
<feature type="transmembrane region" description="Helical" evidence="6">
    <location>
        <begin position="25"/>
        <end position="46"/>
    </location>
</feature>
<dbReference type="OrthoDB" id="9809303at2"/>
<comment type="caution">
    <text evidence="8">The sequence shown here is derived from an EMBL/GenBank/DDBJ whole genome shotgun (WGS) entry which is preliminary data.</text>
</comment>
<keyword evidence="4 6" id="KW-1133">Transmembrane helix</keyword>
<feature type="transmembrane region" description="Helical" evidence="6">
    <location>
        <begin position="282"/>
        <end position="301"/>
    </location>
</feature>
<dbReference type="InterPro" id="IPR051475">
    <property type="entry name" value="Diverse_Ion_Transporter"/>
</dbReference>
<keyword evidence="3 6" id="KW-0812">Transmembrane</keyword>
<dbReference type="CDD" id="cd01116">
    <property type="entry name" value="P_permease"/>
    <property type="match status" value="1"/>
</dbReference>
<feature type="transmembrane region" description="Helical" evidence="6">
    <location>
        <begin position="253"/>
        <end position="270"/>
    </location>
</feature>
<evidence type="ECO:0000256" key="3">
    <source>
        <dbReference type="ARBA" id="ARBA00022692"/>
    </source>
</evidence>
<feature type="transmembrane region" description="Helical" evidence="6">
    <location>
        <begin position="321"/>
        <end position="346"/>
    </location>
</feature>
<dbReference type="GO" id="GO:0016020">
    <property type="term" value="C:membrane"/>
    <property type="evidence" value="ECO:0007669"/>
    <property type="project" value="UniProtKB-SubCell"/>
</dbReference>
<dbReference type="EMBL" id="JXSL01000011">
    <property type="protein sequence ID" value="KIM00479.1"/>
    <property type="molecule type" value="Genomic_DNA"/>
</dbReference>
<dbReference type="NCBIfam" id="NF040989">
    <property type="entry name" value="MamN"/>
    <property type="match status" value="1"/>
</dbReference>
<dbReference type="RefSeq" id="WP_009869049.1">
    <property type="nucleotide sequence ID" value="NZ_JXSL01000011.1"/>
</dbReference>
<dbReference type="InterPro" id="IPR004680">
    <property type="entry name" value="Cit_transptr-like_dom"/>
</dbReference>
<evidence type="ECO:0000256" key="2">
    <source>
        <dbReference type="ARBA" id="ARBA00022448"/>
    </source>
</evidence>
<evidence type="ECO:0000259" key="7">
    <source>
        <dbReference type="Pfam" id="PF03600"/>
    </source>
</evidence>
<keyword evidence="2" id="KW-0813">Transport</keyword>
<accession>A0A0C2YZG7</accession>
<feature type="transmembrane region" description="Helical" evidence="6">
    <location>
        <begin position="136"/>
        <end position="155"/>
    </location>
</feature>
<evidence type="ECO:0000256" key="6">
    <source>
        <dbReference type="SAM" id="Phobius"/>
    </source>
</evidence>
<dbReference type="PANTHER" id="PTHR43568:SF1">
    <property type="entry name" value="P PROTEIN"/>
    <property type="match status" value="1"/>
</dbReference>
<protein>
    <submittedName>
        <fullName evidence="8">Magnetosome protein MamN Na+/H+ antiporter NhaD related</fullName>
    </submittedName>
</protein>
<gene>
    <name evidence="8" type="ORF">CCC_02528</name>
</gene>
<dbReference type="AlphaFoldDB" id="A0A0C2YZG7"/>
<organism evidence="8 9">
    <name type="scientific">Paramagnetospirillum magnetotacticum MS-1</name>
    <dbReference type="NCBI Taxonomy" id="272627"/>
    <lineage>
        <taxon>Bacteria</taxon>
        <taxon>Pseudomonadati</taxon>
        <taxon>Pseudomonadota</taxon>
        <taxon>Alphaproteobacteria</taxon>
        <taxon>Rhodospirillales</taxon>
        <taxon>Magnetospirillaceae</taxon>
        <taxon>Paramagnetospirillum</taxon>
    </lineage>
</organism>
<dbReference type="Proteomes" id="UP000031971">
    <property type="component" value="Unassembled WGS sequence"/>
</dbReference>
<evidence type="ECO:0000256" key="5">
    <source>
        <dbReference type="ARBA" id="ARBA00023136"/>
    </source>
</evidence>
<comment type="subcellular location">
    <subcellularLocation>
        <location evidence="1">Membrane</location>
        <topology evidence="1">Multi-pass membrane protein</topology>
    </subcellularLocation>
</comment>
<feature type="domain" description="Citrate transporter-like" evidence="7">
    <location>
        <begin position="25"/>
        <end position="366"/>
    </location>
</feature>